<gene>
    <name evidence="2" type="ORF">R1sor_003823</name>
</gene>
<reference evidence="2 3" key="1">
    <citation type="submission" date="2024-09" db="EMBL/GenBank/DDBJ databases">
        <title>Chromosome-scale assembly of Riccia sorocarpa.</title>
        <authorList>
            <person name="Paukszto L."/>
        </authorList>
    </citation>
    <scope>NUCLEOTIDE SEQUENCE [LARGE SCALE GENOMIC DNA]</scope>
    <source>
        <strain evidence="2">LP-2024</strain>
        <tissue evidence="2">Aerial parts of the thallus</tissue>
    </source>
</reference>
<keyword evidence="3" id="KW-1185">Reference proteome</keyword>
<feature type="compositionally biased region" description="Acidic residues" evidence="1">
    <location>
        <begin position="1"/>
        <end position="11"/>
    </location>
</feature>
<evidence type="ECO:0000256" key="1">
    <source>
        <dbReference type="SAM" id="MobiDB-lite"/>
    </source>
</evidence>
<dbReference type="EMBL" id="JBJQOH010000006">
    <property type="protein sequence ID" value="KAL3685801.1"/>
    <property type="molecule type" value="Genomic_DNA"/>
</dbReference>
<proteinExistence type="predicted"/>
<comment type="caution">
    <text evidence="2">The sequence shown here is derived from an EMBL/GenBank/DDBJ whole genome shotgun (WGS) entry which is preliminary data.</text>
</comment>
<dbReference type="Proteomes" id="UP001633002">
    <property type="component" value="Unassembled WGS sequence"/>
</dbReference>
<evidence type="ECO:0000313" key="2">
    <source>
        <dbReference type="EMBL" id="KAL3685801.1"/>
    </source>
</evidence>
<organism evidence="2 3">
    <name type="scientific">Riccia sorocarpa</name>
    <dbReference type="NCBI Taxonomy" id="122646"/>
    <lineage>
        <taxon>Eukaryota</taxon>
        <taxon>Viridiplantae</taxon>
        <taxon>Streptophyta</taxon>
        <taxon>Embryophyta</taxon>
        <taxon>Marchantiophyta</taxon>
        <taxon>Marchantiopsida</taxon>
        <taxon>Marchantiidae</taxon>
        <taxon>Marchantiales</taxon>
        <taxon>Ricciaceae</taxon>
        <taxon>Riccia</taxon>
    </lineage>
</organism>
<accession>A0ABD3H4W2</accession>
<sequence>MLDLLTTDDENGSSNGDSDCDPDLFEKSDSKEDDEIDDLIILMDVVEQSKYLTKSERWEKSSKFLYKFRRDEWSEDDHSIEIEREDDMGLPSQGAREYNTQRPSVILSVCAFRPDIVYYMLVERLGVFGSHFASASSSESGPHRAAMEEIDLCSLCFDFALVFTVRGRSAAFCLVLGSLGGDVYIIFTRHTQLEA</sequence>
<dbReference type="AlphaFoldDB" id="A0ABD3H4W2"/>
<name>A0ABD3H4W2_9MARC</name>
<feature type="region of interest" description="Disordered" evidence="1">
    <location>
        <begin position="1"/>
        <end position="32"/>
    </location>
</feature>
<evidence type="ECO:0000313" key="3">
    <source>
        <dbReference type="Proteomes" id="UP001633002"/>
    </source>
</evidence>
<protein>
    <submittedName>
        <fullName evidence="2">Uncharacterized protein</fullName>
    </submittedName>
</protein>